<organism evidence="2">
    <name type="scientific">Culex pipiens</name>
    <name type="common">House mosquito</name>
    <dbReference type="NCBI Taxonomy" id="7175"/>
    <lineage>
        <taxon>Eukaryota</taxon>
        <taxon>Metazoa</taxon>
        <taxon>Ecdysozoa</taxon>
        <taxon>Arthropoda</taxon>
        <taxon>Hexapoda</taxon>
        <taxon>Insecta</taxon>
        <taxon>Pterygota</taxon>
        <taxon>Neoptera</taxon>
        <taxon>Endopterygota</taxon>
        <taxon>Diptera</taxon>
        <taxon>Nematocera</taxon>
        <taxon>Culicoidea</taxon>
        <taxon>Culicidae</taxon>
        <taxon>Culicinae</taxon>
        <taxon>Culicini</taxon>
        <taxon>Culex</taxon>
        <taxon>Culex</taxon>
    </lineage>
</organism>
<accession>A0A8D8FT38</accession>
<reference evidence="2" key="1">
    <citation type="submission" date="2021-05" db="EMBL/GenBank/DDBJ databases">
        <authorList>
            <person name="Alioto T."/>
            <person name="Alioto T."/>
            <person name="Gomez Garrido J."/>
        </authorList>
    </citation>
    <scope>NUCLEOTIDE SEQUENCE</scope>
</reference>
<feature type="region of interest" description="Disordered" evidence="1">
    <location>
        <begin position="1"/>
        <end position="24"/>
    </location>
</feature>
<feature type="compositionally biased region" description="Polar residues" evidence="1">
    <location>
        <begin position="1"/>
        <end position="16"/>
    </location>
</feature>
<evidence type="ECO:0000256" key="1">
    <source>
        <dbReference type="SAM" id="MobiDB-lite"/>
    </source>
</evidence>
<dbReference type="EMBL" id="HBUE01092217">
    <property type="protein sequence ID" value="CAG6482071.1"/>
    <property type="molecule type" value="Transcribed_RNA"/>
</dbReference>
<proteinExistence type="predicted"/>
<name>A0A8D8FT38_CULPI</name>
<dbReference type="AlphaFoldDB" id="A0A8D8FT38"/>
<sequence length="257" mass="28834">MAGQNKNKPGGKNSSTKRSREDISISDEVESLSDLWTNMRMLLSDNSSRLVTKIDACKASIDTLENEFVALRKECEDKMGYLHSTIENVRFEQLQTAEDVGKLERAVELIVSGVPYQANENLAQLFANISTVLGYQSGQLPIVDLQRLSKLPIAAGSTPPILIQFALRNVRNEFYRRYMGSRSLTLRHLGFDAENRVFINENLTKLSRVIRAEALKLKKSGSVVQVYTRNGAVFVKRRGATEAEQVRSIDQLLPAEK</sequence>
<dbReference type="EMBL" id="HBUE01092216">
    <property type="protein sequence ID" value="CAG6482070.1"/>
    <property type="molecule type" value="Transcribed_RNA"/>
</dbReference>
<evidence type="ECO:0000313" key="2">
    <source>
        <dbReference type="EMBL" id="CAG6482070.1"/>
    </source>
</evidence>
<protein>
    <submittedName>
        <fullName evidence="2">(northern house mosquito) hypothetical protein</fullName>
    </submittedName>
</protein>